<evidence type="ECO:0000313" key="2">
    <source>
        <dbReference type="EMBL" id="KAI5627107.1"/>
    </source>
</evidence>
<evidence type="ECO:0000313" key="3">
    <source>
        <dbReference type="Proteomes" id="UP001205998"/>
    </source>
</evidence>
<feature type="region of interest" description="Disordered" evidence="1">
    <location>
        <begin position="172"/>
        <end position="194"/>
    </location>
</feature>
<reference evidence="2" key="1">
    <citation type="submission" date="2018-07" db="EMBL/GenBank/DDBJ databases">
        <title>Comparative genomics of catfishes provides insights into carnivory and benthic adaptation.</title>
        <authorList>
            <person name="Zhang Y."/>
            <person name="Wang D."/>
            <person name="Peng Z."/>
            <person name="Zheng S."/>
            <person name="Shao F."/>
            <person name="Tao W."/>
        </authorList>
    </citation>
    <scope>NUCLEOTIDE SEQUENCE</scope>
    <source>
        <strain evidence="2">Chongqing</strain>
    </source>
</reference>
<sequence length="225" mass="24316">AILLSFLQCSTFTRVSLLITVPINAVAEVNQQSALDLVTLSFLLFALSMARWFVLQLLWALSNLKGQKCSDDVKAALLASPIERTPEKPPNPAYTPATSSTPLEYGSLVWLELKLMTFCDPCMVASSPSHTYGLPRHGRLSVGTPSHSTPRLKIRHGFGGRNLGGVLDIVSQSRSSSPNQSVTSNSSFSGRPLCSGTTRLGQPCKKRALAGQDFCRVHEGGHNSY</sequence>
<dbReference type="EMBL" id="MU551526">
    <property type="protein sequence ID" value="KAI5627107.1"/>
    <property type="molecule type" value="Genomic_DNA"/>
</dbReference>
<name>A0AAD5B3A7_SILAS</name>
<proteinExistence type="predicted"/>
<protein>
    <submittedName>
        <fullName evidence="2">Protein brambleberry</fullName>
    </submittedName>
</protein>
<keyword evidence="3" id="KW-1185">Reference proteome</keyword>
<organism evidence="2 3">
    <name type="scientific">Silurus asotus</name>
    <name type="common">Amur catfish</name>
    <name type="synonym">Parasilurus asotus</name>
    <dbReference type="NCBI Taxonomy" id="30991"/>
    <lineage>
        <taxon>Eukaryota</taxon>
        <taxon>Metazoa</taxon>
        <taxon>Chordata</taxon>
        <taxon>Craniata</taxon>
        <taxon>Vertebrata</taxon>
        <taxon>Euteleostomi</taxon>
        <taxon>Actinopterygii</taxon>
        <taxon>Neopterygii</taxon>
        <taxon>Teleostei</taxon>
        <taxon>Ostariophysi</taxon>
        <taxon>Siluriformes</taxon>
        <taxon>Siluridae</taxon>
        <taxon>Silurus</taxon>
    </lineage>
</organism>
<dbReference type="Proteomes" id="UP001205998">
    <property type="component" value="Unassembled WGS sequence"/>
</dbReference>
<feature type="non-terminal residue" evidence="2">
    <location>
        <position position="1"/>
    </location>
</feature>
<comment type="caution">
    <text evidence="2">The sequence shown here is derived from an EMBL/GenBank/DDBJ whole genome shotgun (WGS) entry which is preliminary data.</text>
</comment>
<evidence type="ECO:0000256" key="1">
    <source>
        <dbReference type="SAM" id="MobiDB-lite"/>
    </source>
</evidence>
<accession>A0AAD5B3A7</accession>
<dbReference type="AlphaFoldDB" id="A0AAD5B3A7"/>
<feature type="non-terminal residue" evidence="2">
    <location>
        <position position="225"/>
    </location>
</feature>
<gene>
    <name evidence="2" type="ORF">C0J50_13605</name>
</gene>
<feature type="compositionally biased region" description="Low complexity" evidence="1">
    <location>
        <begin position="172"/>
        <end position="189"/>
    </location>
</feature>